<evidence type="ECO:0000256" key="2">
    <source>
        <dbReference type="SAM" id="MobiDB-lite"/>
    </source>
</evidence>
<dbReference type="Gene3D" id="3.90.70.130">
    <property type="match status" value="1"/>
</dbReference>
<dbReference type="Pfam" id="PF07910">
    <property type="entry name" value="Peptidase_C78"/>
    <property type="match status" value="1"/>
</dbReference>
<feature type="compositionally biased region" description="Low complexity" evidence="2">
    <location>
        <begin position="145"/>
        <end position="157"/>
    </location>
</feature>
<protein>
    <submittedName>
        <fullName evidence="4">Peptidase family C78-domain-containing protein</fullName>
    </submittedName>
</protein>
<gene>
    <name evidence="4" type="ORF">QBC47DRAFT_368037</name>
</gene>
<dbReference type="EMBL" id="MU839827">
    <property type="protein sequence ID" value="KAK1760730.1"/>
    <property type="molecule type" value="Genomic_DNA"/>
</dbReference>
<sequence>MGDSDNDGDGDGHAPAMTCPFCGWEATDGEYAMLLHMETLHAEGDSPFVATGSRDNGSGSIKGGDEEDLPFAECPVDGCGELLSFDEMDFHIELHAGEAGTSPEPELAQPPSSSSNQAPGASSSSSGPSRSHREAERQQTHSKPAASSSSQAKAISAWRKLLKMPDSNPVTSRQRMDGASSAASDQSRGKRLGKAQLGKYAHEDRMPDWLVSLLRKGGQVESEGVVGVIAQLLEQCSSTKYAYLCHPCVRHVSKLKKEGGFCGYRNIQMMTSYVISTKFQGYRQLDKKVPSIFQIQDFIEAAWDAGINSQGRLETGGIKGTRKYIGTPEALAMFRLLNIPCDAQGFRDRERGRSEALLMEYVENYFQSGVQDPTQRIRQTNLPPLYFQHAGHSMTVIGFERQRSGAKNLIVFDPMFHDASNIVKLVGRKFEYTFVELALKAYRRGSTYLRKYREFEVLRLREPVGGFPPLPAAS</sequence>
<evidence type="ECO:0000256" key="1">
    <source>
        <dbReference type="ARBA" id="ARBA00022801"/>
    </source>
</evidence>
<dbReference type="InterPro" id="IPR012462">
    <property type="entry name" value="UFSP1/2_DUB_cat"/>
</dbReference>
<feature type="domain" description="UFSP1/2/DUB catalytic" evidence="3">
    <location>
        <begin position="239"/>
        <end position="457"/>
    </location>
</feature>
<evidence type="ECO:0000259" key="3">
    <source>
        <dbReference type="Pfam" id="PF07910"/>
    </source>
</evidence>
<comment type="caution">
    <text evidence="4">The sequence shown here is derived from an EMBL/GenBank/DDBJ whole genome shotgun (WGS) entry which is preliminary data.</text>
</comment>
<organism evidence="4 5">
    <name type="scientific">Echria macrotheca</name>
    <dbReference type="NCBI Taxonomy" id="438768"/>
    <lineage>
        <taxon>Eukaryota</taxon>
        <taxon>Fungi</taxon>
        <taxon>Dikarya</taxon>
        <taxon>Ascomycota</taxon>
        <taxon>Pezizomycotina</taxon>
        <taxon>Sordariomycetes</taxon>
        <taxon>Sordariomycetidae</taxon>
        <taxon>Sordariales</taxon>
        <taxon>Schizotheciaceae</taxon>
        <taxon>Echria</taxon>
    </lineage>
</organism>
<dbReference type="Proteomes" id="UP001239445">
    <property type="component" value="Unassembled WGS sequence"/>
</dbReference>
<reference evidence="4" key="1">
    <citation type="submission" date="2023-06" db="EMBL/GenBank/DDBJ databases">
        <title>Genome-scale phylogeny and comparative genomics of the fungal order Sordariales.</title>
        <authorList>
            <consortium name="Lawrence Berkeley National Laboratory"/>
            <person name="Hensen N."/>
            <person name="Bonometti L."/>
            <person name="Westerberg I."/>
            <person name="Brannstrom I.O."/>
            <person name="Guillou S."/>
            <person name="Cros-Aarteil S."/>
            <person name="Calhoun S."/>
            <person name="Haridas S."/>
            <person name="Kuo A."/>
            <person name="Mondo S."/>
            <person name="Pangilinan J."/>
            <person name="Riley R."/>
            <person name="Labutti K."/>
            <person name="Andreopoulos B."/>
            <person name="Lipzen A."/>
            <person name="Chen C."/>
            <person name="Yanf M."/>
            <person name="Daum C."/>
            <person name="Ng V."/>
            <person name="Clum A."/>
            <person name="Steindorff A."/>
            <person name="Ohm R."/>
            <person name="Martin F."/>
            <person name="Silar P."/>
            <person name="Natvig D."/>
            <person name="Lalanne C."/>
            <person name="Gautier V."/>
            <person name="Ament-Velasquez S.L."/>
            <person name="Kruys A."/>
            <person name="Hutchinson M.I."/>
            <person name="Powell A.J."/>
            <person name="Barry K."/>
            <person name="Miller A.N."/>
            <person name="Grigoriev I.V."/>
            <person name="Debuchy R."/>
            <person name="Gladieux P."/>
            <person name="Thoren M.H."/>
            <person name="Johannesson H."/>
        </authorList>
    </citation>
    <scope>NUCLEOTIDE SEQUENCE</scope>
    <source>
        <strain evidence="4">PSN4</strain>
    </source>
</reference>
<feature type="compositionally biased region" description="Low complexity" evidence="2">
    <location>
        <begin position="109"/>
        <end position="129"/>
    </location>
</feature>
<feature type="region of interest" description="Disordered" evidence="2">
    <location>
        <begin position="46"/>
        <end position="69"/>
    </location>
</feature>
<proteinExistence type="predicted"/>
<keyword evidence="5" id="KW-1185">Reference proteome</keyword>
<accession>A0AAJ0BLZ5</accession>
<evidence type="ECO:0000313" key="4">
    <source>
        <dbReference type="EMBL" id="KAK1760730.1"/>
    </source>
</evidence>
<dbReference type="GO" id="GO:0016787">
    <property type="term" value="F:hydrolase activity"/>
    <property type="evidence" value="ECO:0007669"/>
    <property type="project" value="UniProtKB-KW"/>
</dbReference>
<evidence type="ECO:0000313" key="5">
    <source>
        <dbReference type="Proteomes" id="UP001239445"/>
    </source>
</evidence>
<dbReference type="AlphaFoldDB" id="A0AAJ0BLZ5"/>
<keyword evidence="1" id="KW-0378">Hydrolase</keyword>
<name>A0AAJ0BLZ5_9PEZI</name>
<feature type="region of interest" description="Disordered" evidence="2">
    <location>
        <begin position="100"/>
        <end position="196"/>
    </location>
</feature>